<dbReference type="InterPro" id="IPR035996">
    <property type="entry name" value="4pyrrol_Methylase_sf"/>
</dbReference>
<dbReference type="NCBIfam" id="TIGR01469">
    <property type="entry name" value="cobA_cysG_Cterm"/>
    <property type="match status" value="1"/>
</dbReference>
<dbReference type="RefSeq" id="WP_103789522.1">
    <property type="nucleotide sequence ID" value="NZ_PQVF01000008.1"/>
</dbReference>
<evidence type="ECO:0000313" key="9">
    <source>
        <dbReference type="EMBL" id="POY36059.1"/>
    </source>
</evidence>
<gene>
    <name evidence="9" type="primary">cobA</name>
    <name evidence="9" type="ORF">C3K47_12735</name>
</gene>
<comment type="caution">
    <text evidence="9">The sequence shown here is derived from an EMBL/GenBank/DDBJ whole genome shotgun (WGS) entry which is preliminary data.</text>
</comment>
<dbReference type="GO" id="GO:0019354">
    <property type="term" value="P:siroheme biosynthetic process"/>
    <property type="evidence" value="ECO:0007669"/>
    <property type="project" value="InterPro"/>
</dbReference>
<name>A0A2S5A173_9SPHI</name>
<dbReference type="InterPro" id="IPR000878">
    <property type="entry name" value="4pyrrol_Mease"/>
</dbReference>
<evidence type="ECO:0000256" key="3">
    <source>
        <dbReference type="ARBA" id="ARBA00022603"/>
    </source>
</evidence>
<sequence length="263" mass="28433">MALINKNITPKLTLVGAGPGDPDLLTIKGLKALADADVILFDALANEELLKYASKNAELISVGKRAGKHSMKQDEINQLIVNKAFQRGHVVRLKGGDPFIFGRGYEEIDYAEAFGITTTVIPGISSFYSVPELQKIPVTARGTNESFWVVTGTTASGALSKDIVHAAQSSATVIILMGMHKLDEIAELFSQNGRKETPVAIIQNGSLPEEKSGYTTVESMVEMAKAQQLSNPAIIVIGEVVRLGRNSHLFEQLASLKTERGWK</sequence>
<reference evidence="9 10" key="1">
    <citation type="submission" date="2018-01" db="EMBL/GenBank/DDBJ databases">
        <authorList>
            <person name="Gaut B.S."/>
            <person name="Morton B.R."/>
            <person name="Clegg M.T."/>
            <person name="Duvall M.R."/>
        </authorList>
    </citation>
    <scope>NUCLEOTIDE SEQUENCE [LARGE SCALE GENOMIC DNA]</scope>
    <source>
        <strain evidence="9 10">HR-AV</strain>
    </source>
</reference>
<dbReference type="SUPFAM" id="SSF53790">
    <property type="entry name" value="Tetrapyrrole methylase"/>
    <property type="match status" value="1"/>
</dbReference>
<keyword evidence="6" id="KW-0627">Porphyrin biosynthesis</keyword>
<dbReference type="FunFam" id="3.40.1010.10:FF:000001">
    <property type="entry name" value="Siroheme synthase"/>
    <property type="match status" value="1"/>
</dbReference>
<evidence type="ECO:0000256" key="7">
    <source>
        <dbReference type="ARBA" id="ARBA00025705"/>
    </source>
</evidence>
<dbReference type="InterPro" id="IPR003043">
    <property type="entry name" value="Uropor_MeTrfase_CS"/>
</dbReference>
<evidence type="ECO:0000256" key="1">
    <source>
        <dbReference type="ARBA" id="ARBA00005879"/>
    </source>
</evidence>
<dbReference type="InterPro" id="IPR050161">
    <property type="entry name" value="Siro_Cobalamin_biosynth"/>
</dbReference>
<dbReference type="InterPro" id="IPR014777">
    <property type="entry name" value="4pyrrole_Mease_sub1"/>
</dbReference>
<evidence type="ECO:0000313" key="10">
    <source>
        <dbReference type="Proteomes" id="UP000236893"/>
    </source>
</evidence>
<dbReference type="OrthoDB" id="9815856at2"/>
<dbReference type="PANTHER" id="PTHR45790">
    <property type="entry name" value="SIROHEME SYNTHASE-RELATED"/>
    <property type="match status" value="1"/>
</dbReference>
<dbReference type="GO" id="GO:0004851">
    <property type="term" value="F:uroporphyrin-III C-methyltransferase activity"/>
    <property type="evidence" value="ECO:0007669"/>
    <property type="project" value="UniProtKB-EC"/>
</dbReference>
<organism evidence="9 10">
    <name type="scientific">Solitalea longa</name>
    <dbReference type="NCBI Taxonomy" id="2079460"/>
    <lineage>
        <taxon>Bacteria</taxon>
        <taxon>Pseudomonadati</taxon>
        <taxon>Bacteroidota</taxon>
        <taxon>Sphingobacteriia</taxon>
        <taxon>Sphingobacteriales</taxon>
        <taxon>Sphingobacteriaceae</taxon>
        <taxon>Solitalea</taxon>
    </lineage>
</organism>
<comment type="similarity">
    <text evidence="1">Belongs to the precorrin methyltransferase family.</text>
</comment>
<dbReference type="InterPro" id="IPR006366">
    <property type="entry name" value="CobA/CysG_C"/>
</dbReference>
<dbReference type="Pfam" id="PF00590">
    <property type="entry name" value="TP_methylase"/>
    <property type="match status" value="1"/>
</dbReference>
<proteinExistence type="inferred from homology"/>
<comment type="pathway">
    <text evidence="7">Porphyrin-containing compound metabolism; siroheme biosynthesis; precorrin-2 from uroporphyrinogen III: step 1/1.</text>
</comment>
<dbReference type="CDD" id="cd11642">
    <property type="entry name" value="SUMT"/>
    <property type="match status" value="1"/>
</dbReference>
<keyword evidence="5" id="KW-0949">S-adenosyl-L-methionine</keyword>
<evidence type="ECO:0000256" key="5">
    <source>
        <dbReference type="ARBA" id="ARBA00022691"/>
    </source>
</evidence>
<evidence type="ECO:0000256" key="6">
    <source>
        <dbReference type="ARBA" id="ARBA00023244"/>
    </source>
</evidence>
<dbReference type="EMBL" id="PQVF01000008">
    <property type="protein sequence ID" value="POY36059.1"/>
    <property type="molecule type" value="Genomic_DNA"/>
</dbReference>
<dbReference type="PROSITE" id="PS00839">
    <property type="entry name" value="SUMT_1"/>
    <property type="match status" value="1"/>
</dbReference>
<dbReference type="Gene3D" id="3.40.1010.10">
    <property type="entry name" value="Cobalt-precorrin-4 Transmethylase, Domain 1"/>
    <property type="match status" value="1"/>
</dbReference>
<dbReference type="InterPro" id="IPR014776">
    <property type="entry name" value="4pyrrole_Mease_sub2"/>
</dbReference>
<protein>
    <recommendedName>
        <fullName evidence="2">uroporphyrinogen-III C-methyltransferase</fullName>
        <ecNumber evidence="2">2.1.1.107</ecNumber>
    </recommendedName>
</protein>
<dbReference type="Proteomes" id="UP000236893">
    <property type="component" value="Unassembled WGS sequence"/>
</dbReference>
<dbReference type="AlphaFoldDB" id="A0A2S5A173"/>
<evidence type="ECO:0000256" key="4">
    <source>
        <dbReference type="ARBA" id="ARBA00022679"/>
    </source>
</evidence>
<dbReference type="PANTHER" id="PTHR45790:SF3">
    <property type="entry name" value="S-ADENOSYL-L-METHIONINE-DEPENDENT UROPORPHYRINOGEN III METHYLTRANSFERASE, CHLOROPLASTIC"/>
    <property type="match status" value="1"/>
</dbReference>
<dbReference type="NCBIfam" id="NF004790">
    <property type="entry name" value="PRK06136.1"/>
    <property type="match status" value="1"/>
</dbReference>
<keyword evidence="3 9" id="KW-0489">Methyltransferase</keyword>
<keyword evidence="10" id="KW-1185">Reference proteome</keyword>
<dbReference type="Gene3D" id="3.30.950.10">
    <property type="entry name" value="Methyltransferase, Cobalt-precorrin-4 Transmethylase, Domain 2"/>
    <property type="match status" value="1"/>
</dbReference>
<keyword evidence="4 9" id="KW-0808">Transferase</keyword>
<dbReference type="GO" id="GO:0032259">
    <property type="term" value="P:methylation"/>
    <property type="evidence" value="ECO:0007669"/>
    <property type="project" value="UniProtKB-KW"/>
</dbReference>
<feature type="domain" description="Tetrapyrrole methylase" evidence="8">
    <location>
        <begin position="11"/>
        <end position="219"/>
    </location>
</feature>
<evidence type="ECO:0000256" key="2">
    <source>
        <dbReference type="ARBA" id="ARBA00012162"/>
    </source>
</evidence>
<dbReference type="EC" id="2.1.1.107" evidence="2"/>
<accession>A0A2S5A173</accession>
<evidence type="ECO:0000259" key="8">
    <source>
        <dbReference type="Pfam" id="PF00590"/>
    </source>
</evidence>